<comment type="caution">
    <text evidence="4">The sequence shown here is derived from an EMBL/GenBank/DDBJ whole genome shotgun (WGS) entry which is preliminary data.</text>
</comment>
<feature type="transmembrane region" description="Helical" evidence="2">
    <location>
        <begin position="131"/>
        <end position="152"/>
    </location>
</feature>
<evidence type="ECO:0000313" key="5">
    <source>
        <dbReference type="Proteomes" id="UP000260773"/>
    </source>
</evidence>
<dbReference type="EMBL" id="QVEP01000009">
    <property type="protein sequence ID" value="RGB80717.1"/>
    <property type="molecule type" value="Genomic_DNA"/>
</dbReference>
<feature type="transmembrane region" description="Helical" evidence="2">
    <location>
        <begin position="182"/>
        <end position="200"/>
    </location>
</feature>
<feature type="compositionally biased region" description="Basic and acidic residues" evidence="1">
    <location>
        <begin position="1"/>
        <end position="13"/>
    </location>
</feature>
<dbReference type="InterPro" id="IPR038548">
    <property type="entry name" value="SporV_AA_N_sf"/>
</dbReference>
<dbReference type="Pfam" id="PF12164">
    <property type="entry name" value="SporV_AA"/>
    <property type="match status" value="1"/>
</dbReference>
<organism evidence="4 5">
    <name type="scientific">Coprococcus catus</name>
    <dbReference type="NCBI Taxonomy" id="116085"/>
    <lineage>
        <taxon>Bacteria</taxon>
        <taxon>Bacillati</taxon>
        <taxon>Bacillota</taxon>
        <taxon>Clostridia</taxon>
        <taxon>Lachnospirales</taxon>
        <taxon>Lachnospiraceae</taxon>
        <taxon>Coprococcus</taxon>
    </lineage>
</organism>
<evidence type="ECO:0000256" key="1">
    <source>
        <dbReference type="SAM" id="MobiDB-lite"/>
    </source>
</evidence>
<dbReference type="InterPro" id="IPR021997">
    <property type="entry name" value="SporV_AA"/>
</dbReference>
<reference evidence="4 5" key="1">
    <citation type="submission" date="2018-08" db="EMBL/GenBank/DDBJ databases">
        <title>A genome reference for cultivated species of the human gut microbiota.</title>
        <authorList>
            <person name="Zou Y."/>
            <person name="Xue W."/>
            <person name="Luo G."/>
        </authorList>
    </citation>
    <scope>NUCLEOTIDE SEQUENCE [LARGE SCALE GENOMIC DNA]</scope>
    <source>
        <strain evidence="4 5">AF45-17</strain>
    </source>
</reference>
<sequence>MKTESKTGDETMKAESTTGDETAKTQKQVVIYLLADDYIEVEVQPLTMGDLCEIVGTDRKVADFVKQMPVTGLQPQETGRSVISVLMLVEAITVQVRKQFAGIQCQCVLLGAEQLIVEWGGKKTAPWWVTILKTVCVSLIILTGSAFTIMTYDQDVDVAGVFGRIYQLFVGHVPTQPGILEAAYAFGVAAGILLFFNPFVSAAKRKAPSPVEIEMEKYESDIRDTIVKIDNRLNKR</sequence>
<dbReference type="Proteomes" id="UP000260773">
    <property type="component" value="Unassembled WGS sequence"/>
</dbReference>
<dbReference type="Gene3D" id="2.60.480.10">
    <property type="entry name" value="eubacterium ventriosum atcc domain"/>
    <property type="match status" value="1"/>
</dbReference>
<protein>
    <recommendedName>
        <fullName evidence="3">Stage V sporulation protein AA domain-containing protein</fullName>
    </recommendedName>
</protein>
<name>A0A3E2TRE6_9FIRM</name>
<gene>
    <name evidence="4" type="ORF">DW070_05365</name>
</gene>
<evidence type="ECO:0000313" key="4">
    <source>
        <dbReference type="EMBL" id="RGB80717.1"/>
    </source>
</evidence>
<evidence type="ECO:0000259" key="3">
    <source>
        <dbReference type="Pfam" id="PF12164"/>
    </source>
</evidence>
<dbReference type="AlphaFoldDB" id="A0A3E2TRE6"/>
<keyword evidence="2" id="KW-0812">Transmembrane</keyword>
<feature type="region of interest" description="Disordered" evidence="1">
    <location>
        <begin position="1"/>
        <end position="20"/>
    </location>
</feature>
<evidence type="ECO:0000256" key="2">
    <source>
        <dbReference type="SAM" id="Phobius"/>
    </source>
</evidence>
<proteinExistence type="predicted"/>
<keyword evidence="2" id="KW-0472">Membrane</keyword>
<keyword evidence="2" id="KW-1133">Transmembrane helix</keyword>
<feature type="domain" description="Stage V sporulation protein AA" evidence="3">
    <location>
        <begin position="31"/>
        <end position="120"/>
    </location>
</feature>
<accession>A0A3E2TRE6</accession>